<proteinExistence type="predicted"/>
<gene>
    <name evidence="1" type="ORF">Tcan_00164</name>
</gene>
<comment type="caution">
    <text evidence="1">The sequence shown here is derived from an EMBL/GenBank/DDBJ whole genome shotgun (WGS) entry which is preliminary data.</text>
</comment>
<name>A0A0B2V065_TOXCA</name>
<keyword evidence="2" id="KW-1185">Reference proteome</keyword>
<accession>A0A0B2V065</accession>
<organism evidence="1 2">
    <name type="scientific">Toxocara canis</name>
    <name type="common">Canine roundworm</name>
    <dbReference type="NCBI Taxonomy" id="6265"/>
    <lineage>
        <taxon>Eukaryota</taxon>
        <taxon>Metazoa</taxon>
        <taxon>Ecdysozoa</taxon>
        <taxon>Nematoda</taxon>
        <taxon>Chromadorea</taxon>
        <taxon>Rhabditida</taxon>
        <taxon>Spirurina</taxon>
        <taxon>Ascaridomorpha</taxon>
        <taxon>Ascaridoidea</taxon>
        <taxon>Toxocaridae</taxon>
        <taxon>Toxocara</taxon>
    </lineage>
</organism>
<evidence type="ECO:0000313" key="2">
    <source>
        <dbReference type="Proteomes" id="UP000031036"/>
    </source>
</evidence>
<dbReference type="Proteomes" id="UP000031036">
    <property type="component" value="Unassembled WGS sequence"/>
</dbReference>
<reference evidence="1 2" key="1">
    <citation type="submission" date="2014-11" db="EMBL/GenBank/DDBJ databases">
        <title>Genetic blueprint of the zoonotic pathogen Toxocara canis.</title>
        <authorList>
            <person name="Zhu X.-Q."/>
            <person name="Korhonen P.K."/>
            <person name="Cai H."/>
            <person name="Young N.D."/>
            <person name="Nejsum P."/>
            <person name="von Samson-Himmelstjerna G."/>
            <person name="Boag P.R."/>
            <person name="Tan P."/>
            <person name="Li Q."/>
            <person name="Min J."/>
            <person name="Yang Y."/>
            <person name="Wang X."/>
            <person name="Fang X."/>
            <person name="Hall R.S."/>
            <person name="Hofmann A."/>
            <person name="Sternberg P.W."/>
            <person name="Jex A.R."/>
            <person name="Gasser R.B."/>
        </authorList>
    </citation>
    <scope>NUCLEOTIDE SEQUENCE [LARGE SCALE GENOMIC DNA]</scope>
    <source>
        <strain evidence="1">PN_DK_2014</strain>
    </source>
</reference>
<dbReference type="AlphaFoldDB" id="A0A0B2V065"/>
<sequence length="99" mass="10911">MDSELISIKLIRSRFRLKSGTIFGMQLPQSSHLYNQRCTDVSDQDNEGANTYGKAVALTTNSGSRFGKLENFKNSTAANSECSLTISMLVSVSTMRKKP</sequence>
<dbReference type="EMBL" id="JPKZ01002904">
    <property type="protein sequence ID" value="KHN74475.1"/>
    <property type="molecule type" value="Genomic_DNA"/>
</dbReference>
<evidence type="ECO:0000313" key="1">
    <source>
        <dbReference type="EMBL" id="KHN74475.1"/>
    </source>
</evidence>
<protein>
    <submittedName>
        <fullName evidence="1">Uncharacterized protein</fullName>
    </submittedName>
</protein>